<dbReference type="OMA" id="VPINIAH"/>
<feature type="region of interest" description="Disordered" evidence="1">
    <location>
        <begin position="359"/>
        <end position="384"/>
    </location>
</feature>
<dbReference type="Pfam" id="PF00400">
    <property type="entry name" value="WD40"/>
    <property type="match status" value="2"/>
</dbReference>
<dbReference type="GO" id="GO:0000045">
    <property type="term" value="P:autophagosome assembly"/>
    <property type="evidence" value="ECO:0007669"/>
    <property type="project" value="TreeGrafter"/>
</dbReference>
<dbReference type="SMART" id="SM00320">
    <property type="entry name" value="WD40"/>
    <property type="match status" value="4"/>
</dbReference>
<dbReference type="InterPro" id="IPR015943">
    <property type="entry name" value="WD40/YVTN_repeat-like_dom_sf"/>
</dbReference>
<dbReference type="GO" id="GO:1990756">
    <property type="term" value="F:ubiquitin-like ligase-substrate adaptor activity"/>
    <property type="evidence" value="ECO:0007669"/>
    <property type="project" value="TreeGrafter"/>
</dbReference>
<dbReference type="OrthoDB" id="6363363at2759"/>
<proteinExistence type="predicted"/>
<gene>
    <name evidence="2" type="ORF">HHK36_020419</name>
</gene>
<dbReference type="AlphaFoldDB" id="A0A834YTV2"/>
<dbReference type="InterPro" id="IPR036322">
    <property type="entry name" value="WD40_repeat_dom_sf"/>
</dbReference>
<dbReference type="SUPFAM" id="SSF50978">
    <property type="entry name" value="WD40 repeat-like"/>
    <property type="match status" value="2"/>
</dbReference>
<organism evidence="2 3">
    <name type="scientific">Tetracentron sinense</name>
    <name type="common">Spur-leaf</name>
    <dbReference type="NCBI Taxonomy" id="13715"/>
    <lineage>
        <taxon>Eukaryota</taxon>
        <taxon>Viridiplantae</taxon>
        <taxon>Streptophyta</taxon>
        <taxon>Embryophyta</taxon>
        <taxon>Tracheophyta</taxon>
        <taxon>Spermatophyta</taxon>
        <taxon>Magnoliopsida</taxon>
        <taxon>Trochodendrales</taxon>
        <taxon>Trochodendraceae</taxon>
        <taxon>Tetracentron</taxon>
    </lineage>
</organism>
<comment type="caution">
    <text evidence="2">The sequence shown here is derived from an EMBL/GenBank/DDBJ whole genome shotgun (WGS) entry which is preliminary data.</text>
</comment>
<evidence type="ECO:0000313" key="2">
    <source>
        <dbReference type="EMBL" id="KAF8394212.1"/>
    </source>
</evidence>
<dbReference type="Proteomes" id="UP000655225">
    <property type="component" value="Unassembled WGS sequence"/>
</dbReference>
<dbReference type="GO" id="GO:0000423">
    <property type="term" value="P:mitophagy"/>
    <property type="evidence" value="ECO:0007669"/>
    <property type="project" value="TreeGrafter"/>
</dbReference>
<sequence length="952" mass="103718">MSLKPEIEMTGSFWVDDPSVPSTSSSLPRLPPIVPSHPTSNHSGSNVFRLLAQREISPRTKHSSKRLWGESSECNADSFGPKCEAVIDAKHALVSWVEAESLRHLSAKYCPLLPPPRSTIAAAFSPDGRTLASTHGDHTVKIIDCQTGSCLKVLSGHRRTPWVEDDDKVILELTLESLGGVRFSQEAMEPLVVFRWKFPDVRFHPLHPEILASGSLDHEVRLWDKNTAEYRPIASIAFHAQGELLAVASGHKLYIWHYDRRGDTSSPTVVLKTRRSLRAVHFHPHAAPFLLTAEVNDLDSPDSLMTLATSPGYLHYPPPAVFLANVHSGDHPSLAAELPLISFPFLLWPSFARDDGGTSLQHANRSVGSISAQQRVEPSAPGQLQTESNIGVQCDYLVSPMDMSPVLPSSSYPVPEDTVTNYLSSDVENAVSDSAMETMETAEVHPVGGNQQRSSSILDTSDVNNSVPPLILQSSGAPSPTPNPQYRLGVEFGQLHQLFPFGGPTCWELPFLQGWLMGQRQAGLHAMHPFNGGIHENSTGFRGMGSDILTSEMLTPNMEAPVASAVMPTNSQSRLTGRSGLRHRSSRSHLMAMAGFGEGSAFTNITHDESEPPPVVSRIQSELVTSLAAAAAAELPCTVKLRIWPHDIKDPCAPLDAERCCLSIPHAVLCSEMGAHFSPCGRFLAACVACMLPRMEADPGLQTQVHHDVTGTATSPTRHPISAHQVMYELRIYSLEKATFGSVLASRAIRAAHCLTSIQFSPTSEHILLAYGRRHSSLLKSIVIDGETTVPIYTILEVYRVSDMELVRVLPSAEDEVNVACFHPSVGGGLVYGTKEGKLRILQYDGFHGMNFSRPNVFLEGNMLENHIKQVLGVSPVIALNFTSYCAVKLVAYDNPRSSSDCSIGSSFGLPHGIPIKLNNHDLSFGNWHGTQGMHDEVNAWHTHCGTDEASL</sequence>
<evidence type="ECO:0000313" key="3">
    <source>
        <dbReference type="Proteomes" id="UP000655225"/>
    </source>
</evidence>
<name>A0A834YTV2_TETSI</name>
<keyword evidence="3" id="KW-1185">Reference proteome</keyword>
<reference evidence="2 3" key="1">
    <citation type="submission" date="2020-04" db="EMBL/GenBank/DDBJ databases">
        <title>Plant Genome Project.</title>
        <authorList>
            <person name="Zhang R.-G."/>
        </authorList>
    </citation>
    <scope>NUCLEOTIDE SEQUENCE [LARGE SCALE GENOMIC DNA]</scope>
    <source>
        <strain evidence="2">YNK0</strain>
        <tissue evidence="2">Leaf</tissue>
    </source>
</reference>
<dbReference type="GO" id="GO:0080008">
    <property type="term" value="C:Cul4-RING E3 ubiquitin ligase complex"/>
    <property type="evidence" value="ECO:0007669"/>
    <property type="project" value="TreeGrafter"/>
</dbReference>
<protein>
    <submittedName>
        <fullName evidence="2">Uncharacterized protein</fullName>
    </submittedName>
</protein>
<dbReference type="PANTHER" id="PTHR22874">
    <property type="entry name" value="ACTIVATING MOLECULE IN BECN1-REGULATED AUTOPHAGY PROTEIN 1"/>
    <property type="match status" value="1"/>
</dbReference>
<dbReference type="Gene3D" id="2.130.10.10">
    <property type="entry name" value="YVTN repeat-like/Quinoprotein amine dehydrogenase"/>
    <property type="match status" value="1"/>
</dbReference>
<accession>A0A834YTV2</accession>
<dbReference type="PANTHER" id="PTHR22874:SF1">
    <property type="entry name" value="ACTIVATING MOLECULE IN BECN1-REGULATED AUTOPHAGY PROTEIN 1"/>
    <property type="match status" value="1"/>
</dbReference>
<dbReference type="InterPro" id="IPR001680">
    <property type="entry name" value="WD40_rpt"/>
</dbReference>
<dbReference type="InterPro" id="IPR052596">
    <property type="entry name" value="AMBRA1_autophagy"/>
</dbReference>
<evidence type="ECO:0000256" key="1">
    <source>
        <dbReference type="SAM" id="MobiDB-lite"/>
    </source>
</evidence>
<dbReference type="EMBL" id="JABCRI010000014">
    <property type="protein sequence ID" value="KAF8394212.1"/>
    <property type="molecule type" value="Genomic_DNA"/>
</dbReference>